<comment type="caution">
    <text evidence="6">The sequence shown here is derived from an EMBL/GenBank/DDBJ whole genome shotgun (WGS) entry which is preliminary data.</text>
</comment>
<evidence type="ECO:0000256" key="2">
    <source>
        <dbReference type="ARBA" id="ARBA00022741"/>
    </source>
</evidence>
<name>A0A9D1H187_9FIRM</name>
<keyword evidence="6" id="KW-0436">Ligase</keyword>
<dbReference type="GO" id="GO:0030272">
    <property type="term" value="F:5-formyltetrahydrofolate cyclo-ligase activity"/>
    <property type="evidence" value="ECO:0007669"/>
    <property type="project" value="UniProtKB-EC"/>
</dbReference>
<comment type="similarity">
    <text evidence="1 5">Belongs to the 5-formyltetrahydrofolate cyclo-ligase family.</text>
</comment>
<accession>A0A9D1H187</accession>
<proteinExistence type="inferred from homology"/>
<dbReference type="Gene3D" id="3.40.50.10420">
    <property type="entry name" value="NagB/RpiA/CoA transferase-like"/>
    <property type="match status" value="1"/>
</dbReference>
<dbReference type="InterPro" id="IPR024185">
    <property type="entry name" value="FTHF_cligase-like_sf"/>
</dbReference>
<dbReference type="NCBIfam" id="TIGR02727">
    <property type="entry name" value="MTHFS_bact"/>
    <property type="match status" value="1"/>
</dbReference>
<evidence type="ECO:0000256" key="3">
    <source>
        <dbReference type="ARBA" id="ARBA00022840"/>
    </source>
</evidence>
<evidence type="ECO:0000256" key="4">
    <source>
        <dbReference type="PIRSR" id="PIRSR006806-1"/>
    </source>
</evidence>
<protein>
    <recommendedName>
        <fullName evidence="5">5-formyltetrahydrofolate cyclo-ligase</fullName>
        <ecNumber evidence="5">6.3.3.2</ecNumber>
    </recommendedName>
</protein>
<evidence type="ECO:0000313" key="7">
    <source>
        <dbReference type="Proteomes" id="UP000824165"/>
    </source>
</evidence>
<dbReference type="InterPro" id="IPR002698">
    <property type="entry name" value="FTHF_cligase"/>
</dbReference>
<dbReference type="PANTHER" id="PTHR23407:SF1">
    <property type="entry name" value="5-FORMYLTETRAHYDROFOLATE CYCLO-LIGASE"/>
    <property type="match status" value="1"/>
</dbReference>
<comment type="cofactor">
    <cofactor evidence="5">
        <name>Mg(2+)</name>
        <dbReference type="ChEBI" id="CHEBI:18420"/>
    </cofactor>
</comment>
<feature type="binding site" evidence="4">
    <location>
        <begin position="134"/>
        <end position="142"/>
    </location>
    <ligand>
        <name>ATP</name>
        <dbReference type="ChEBI" id="CHEBI:30616"/>
    </ligand>
</feature>
<reference evidence="6" key="2">
    <citation type="journal article" date="2021" name="PeerJ">
        <title>Extensive microbial diversity within the chicken gut microbiome revealed by metagenomics and culture.</title>
        <authorList>
            <person name="Gilroy R."/>
            <person name="Ravi A."/>
            <person name="Getino M."/>
            <person name="Pursley I."/>
            <person name="Horton D.L."/>
            <person name="Alikhan N.F."/>
            <person name="Baker D."/>
            <person name="Gharbi K."/>
            <person name="Hall N."/>
            <person name="Watson M."/>
            <person name="Adriaenssens E.M."/>
            <person name="Foster-Nyarko E."/>
            <person name="Jarju S."/>
            <person name="Secka A."/>
            <person name="Antonio M."/>
            <person name="Oren A."/>
            <person name="Chaudhuri R.R."/>
            <person name="La Ragione R."/>
            <person name="Hildebrand F."/>
            <person name="Pallen M.J."/>
        </authorList>
    </citation>
    <scope>NUCLEOTIDE SEQUENCE</scope>
    <source>
        <strain evidence="6">CHK181-108</strain>
    </source>
</reference>
<feature type="binding site" evidence="4">
    <location>
        <begin position="8"/>
        <end position="12"/>
    </location>
    <ligand>
        <name>ATP</name>
        <dbReference type="ChEBI" id="CHEBI:30616"/>
    </ligand>
</feature>
<dbReference type="Pfam" id="PF01812">
    <property type="entry name" value="5-FTHF_cyc-lig"/>
    <property type="match status" value="1"/>
</dbReference>
<dbReference type="SUPFAM" id="SSF100950">
    <property type="entry name" value="NagB/RpiA/CoA transferase-like"/>
    <property type="match status" value="1"/>
</dbReference>
<dbReference type="GO" id="GO:0009396">
    <property type="term" value="P:folic acid-containing compound biosynthetic process"/>
    <property type="evidence" value="ECO:0007669"/>
    <property type="project" value="TreeGrafter"/>
</dbReference>
<reference evidence="6" key="1">
    <citation type="submission" date="2020-10" db="EMBL/GenBank/DDBJ databases">
        <authorList>
            <person name="Gilroy R."/>
        </authorList>
    </citation>
    <scope>NUCLEOTIDE SEQUENCE</scope>
    <source>
        <strain evidence="6">CHK181-108</strain>
    </source>
</reference>
<evidence type="ECO:0000256" key="5">
    <source>
        <dbReference type="RuleBase" id="RU361279"/>
    </source>
</evidence>
<keyword evidence="3 4" id="KW-0067">ATP-binding</keyword>
<keyword evidence="2 4" id="KW-0547">Nucleotide-binding</keyword>
<dbReference type="Proteomes" id="UP000824165">
    <property type="component" value="Unassembled WGS sequence"/>
</dbReference>
<evidence type="ECO:0000313" key="6">
    <source>
        <dbReference type="EMBL" id="HIT84388.1"/>
    </source>
</evidence>
<dbReference type="EMBL" id="DVLU01000004">
    <property type="protein sequence ID" value="HIT84388.1"/>
    <property type="molecule type" value="Genomic_DNA"/>
</dbReference>
<dbReference type="PIRSF" id="PIRSF006806">
    <property type="entry name" value="FTHF_cligase"/>
    <property type="match status" value="1"/>
</dbReference>
<organism evidence="6 7">
    <name type="scientific">Candidatus Ornithomonoglobus intestinigallinarum</name>
    <dbReference type="NCBI Taxonomy" id="2840894"/>
    <lineage>
        <taxon>Bacteria</taxon>
        <taxon>Bacillati</taxon>
        <taxon>Bacillota</taxon>
        <taxon>Clostridia</taxon>
        <taxon>Candidatus Ornithomonoglobus</taxon>
    </lineage>
</organism>
<dbReference type="GO" id="GO:0035999">
    <property type="term" value="P:tetrahydrofolate interconversion"/>
    <property type="evidence" value="ECO:0007669"/>
    <property type="project" value="TreeGrafter"/>
</dbReference>
<keyword evidence="5" id="KW-0479">Metal-binding</keyword>
<dbReference type="InterPro" id="IPR037171">
    <property type="entry name" value="NagB/RpiA_transferase-like"/>
</dbReference>
<feature type="binding site" evidence="4">
    <location>
        <position position="57"/>
    </location>
    <ligand>
        <name>substrate</name>
    </ligand>
</feature>
<dbReference type="EC" id="6.3.3.2" evidence="5"/>
<dbReference type="PANTHER" id="PTHR23407">
    <property type="entry name" value="ATPASE INHIBITOR/5-FORMYLTETRAHYDROFOLATE CYCLO-LIGASE"/>
    <property type="match status" value="1"/>
</dbReference>
<gene>
    <name evidence="6" type="ORF">IAA60_00625</name>
</gene>
<comment type="catalytic activity">
    <reaction evidence="5">
        <text>(6S)-5-formyl-5,6,7,8-tetrahydrofolate + ATP = (6R)-5,10-methenyltetrahydrofolate + ADP + phosphate</text>
        <dbReference type="Rhea" id="RHEA:10488"/>
        <dbReference type="ChEBI" id="CHEBI:30616"/>
        <dbReference type="ChEBI" id="CHEBI:43474"/>
        <dbReference type="ChEBI" id="CHEBI:57455"/>
        <dbReference type="ChEBI" id="CHEBI:57457"/>
        <dbReference type="ChEBI" id="CHEBI:456216"/>
        <dbReference type="EC" id="6.3.3.2"/>
    </reaction>
</comment>
<dbReference type="GO" id="GO:0046872">
    <property type="term" value="F:metal ion binding"/>
    <property type="evidence" value="ECO:0007669"/>
    <property type="project" value="UniProtKB-KW"/>
</dbReference>
<sequence length="187" mass="20520">MENTENQKNGLRARMKAERAALSPDEVTLKSAVICNRLSSVLRGKKFVMAYCALFNEVNVDSLMRVLISEGIGVAVPVTEKETSVITPSEITSLSDIKRGAYGIREPINVSEVPLSEIDAVLVPGLAFDEGGMRMGFGKGCYDRFLENYKGLKIGVCYEFQLIDAVPFDKHDVPMDMIVTESGTYAV</sequence>
<keyword evidence="5" id="KW-0460">Magnesium</keyword>
<dbReference type="AlphaFoldDB" id="A0A9D1H187"/>
<evidence type="ECO:0000256" key="1">
    <source>
        <dbReference type="ARBA" id="ARBA00010638"/>
    </source>
</evidence>
<dbReference type="GO" id="GO:0005524">
    <property type="term" value="F:ATP binding"/>
    <property type="evidence" value="ECO:0007669"/>
    <property type="project" value="UniProtKB-KW"/>
</dbReference>